<organism evidence="2 3">
    <name type="scientific">Gracilibacillus orientalis</name>
    <dbReference type="NCBI Taxonomy" id="334253"/>
    <lineage>
        <taxon>Bacteria</taxon>
        <taxon>Bacillati</taxon>
        <taxon>Bacillota</taxon>
        <taxon>Bacilli</taxon>
        <taxon>Bacillales</taxon>
        <taxon>Bacillaceae</taxon>
        <taxon>Gracilibacillus</taxon>
    </lineage>
</organism>
<dbReference type="OrthoDB" id="9790659at2"/>
<protein>
    <submittedName>
        <fullName evidence="2">TIGR00341 family protein</fullName>
    </submittedName>
</protein>
<accession>A0A1I4HGD1</accession>
<dbReference type="EMBL" id="FOTR01000001">
    <property type="protein sequence ID" value="SFL41339.1"/>
    <property type="molecule type" value="Genomic_DNA"/>
</dbReference>
<evidence type="ECO:0000313" key="2">
    <source>
        <dbReference type="EMBL" id="SFL41339.1"/>
    </source>
</evidence>
<dbReference type="RefSeq" id="WP_091480470.1">
    <property type="nucleotide sequence ID" value="NZ_FOTR01000001.1"/>
</dbReference>
<feature type="transmembrane region" description="Helical" evidence="1">
    <location>
        <begin position="215"/>
        <end position="235"/>
    </location>
</feature>
<dbReference type="AlphaFoldDB" id="A0A1I4HGD1"/>
<keyword evidence="1" id="KW-1133">Transmembrane helix</keyword>
<feature type="transmembrane region" description="Helical" evidence="1">
    <location>
        <begin position="271"/>
        <end position="293"/>
    </location>
</feature>
<dbReference type="Proteomes" id="UP000198565">
    <property type="component" value="Unassembled WGS sequence"/>
</dbReference>
<keyword evidence="3" id="KW-1185">Reference proteome</keyword>
<gene>
    <name evidence="2" type="ORF">SAMN04487943_101428</name>
</gene>
<dbReference type="STRING" id="334253.SAMN04487943_101428"/>
<feature type="transmembrane region" description="Helical" evidence="1">
    <location>
        <begin position="181"/>
        <end position="203"/>
    </location>
</feature>
<dbReference type="PANTHER" id="PTHR20992">
    <property type="entry name" value="AT15442P-RELATED"/>
    <property type="match status" value="1"/>
</dbReference>
<evidence type="ECO:0000256" key="1">
    <source>
        <dbReference type="SAM" id="Phobius"/>
    </source>
</evidence>
<keyword evidence="1" id="KW-0812">Transmembrane</keyword>
<feature type="transmembrane region" description="Helical" evidence="1">
    <location>
        <begin position="146"/>
        <end position="169"/>
    </location>
</feature>
<feature type="transmembrane region" description="Helical" evidence="1">
    <location>
        <begin position="122"/>
        <end position="140"/>
    </location>
</feature>
<dbReference type="NCBIfam" id="TIGR00271">
    <property type="entry name" value="uncharacterized hydrophobic domain"/>
    <property type="match status" value="1"/>
</dbReference>
<name>A0A1I4HGD1_9BACI</name>
<reference evidence="3" key="1">
    <citation type="submission" date="2016-10" db="EMBL/GenBank/DDBJ databases">
        <authorList>
            <person name="Varghese N."/>
            <person name="Submissions S."/>
        </authorList>
    </citation>
    <scope>NUCLEOTIDE SEQUENCE [LARGE SCALE GENOMIC DNA]</scope>
    <source>
        <strain evidence="3">CGMCC 1.4250</strain>
    </source>
</reference>
<dbReference type="InterPro" id="IPR005240">
    <property type="entry name" value="DUF389"/>
</dbReference>
<feature type="transmembrane region" description="Helical" evidence="1">
    <location>
        <begin position="314"/>
        <end position="333"/>
    </location>
</feature>
<dbReference type="NCBIfam" id="TIGR00341">
    <property type="entry name" value="TIGR00341 family protein"/>
    <property type="match status" value="1"/>
</dbReference>
<keyword evidence="1" id="KW-0472">Membrane</keyword>
<feature type="transmembrane region" description="Helical" evidence="1">
    <location>
        <begin position="242"/>
        <end position="265"/>
    </location>
</feature>
<dbReference type="PANTHER" id="PTHR20992:SF9">
    <property type="entry name" value="AT15442P-RELATED"/>
    <property type="match status" value="1"/>
</dbReference>
<dbReference type="Pfam" id="PF04087">
    <property type="entry name" value="DUF389"/>
    <property type="match status" value="1"/>
</dbReference>
<proteinExistence type="predicted"/>
<sequence>MELQLIEVYIPVHRFERFLREVEEYHVIEKWYTQISEEEQLVKILIEKKYAEEILDFLEVNDRGQEDIRALLYNISTYIPRIEVEEEEDQEEEDPEEKQKEITRASRHELYNVVQSSSTSNVNYIWMLLLSSVVATAGIVKDSAAIVIGAMVIAPLIGPFTALAFAATLGDYNLMKRSVLTCLYGLVIPIVIAIIFGLIFNLPINSDEFLARTNIGLMDIVVALAAGTAGAMSFAKRVSEALVGVMVSVALLPPAVVLGMMLGAFEFQQALTPLILLMVNISAILFSAILVFWTSGIEPVKWSEIQVAQTSKTYSLLFVSSVIIILAVMIIIIQF</sequence>
<evidence type="ECO:0000313" key="3">
    <source>
        <dbReference type="Proteomes" id="UP000198565"/>
    </source>
</evidence>